<gene>
    <name evidence="2" type="ORF">GCM10010528_09710</name>
</gene>
<proteinExistence type="predicted"/>
<dbReference type="EMBL" id="BAAAVS010000017">
    <property type="protein sequence ID" value="GAA3030325.1"/>
    <property type="molecule type" value="Genomic_DNA"/>
</dbReference>
<keyword evidence="3" id="KW-1185">Reference proteome</keyword>
<feature type="transmembrane region" description="Helical" evidence="1">
    <location>
        <begin position="35"/>
        <end position="53"/>
    </location>
</feature>
<evidence type="ECO:0000313" key="3">
    <source>
        <dbReference type="Proteomes" id="UP001501035"/>
    </source>
</evidence>
<dbReference type="Proteomes" id="UP001501035">
    <property type="component" value="Unassembled WGS sequence"/>
</dbReference>
<organism evidence="2 3">
    <name type="scientific">Gordonia defluvii</name>
    <dbReference type="NCBI Taxonomy" id="283718"/>
    <lineage>
        <taxon>Bacteria</taxon>
        <taxon>Bacillati</taxon>
        <taxon>Actinomycetota</taxon>
        <taxon>Actinomycetes</taxon>
        <taxon>Mycobacteriales</taxon>
        <taxon>Gordoniaceae</taxon>
        <taxon>Gordonia</taxon>
    </lineage>
</organism>
<protein>
    <recommendedName>
        <fullName evidence="4">Integral membrane protein</fullName>
    </recommendedName>
</protein>
<evidence type="ECO:0000313" key="2">
    <source>
        <dbReference type="EMBL" id="GAA3030325.1"/>
    </source>
</evidence>
<keyword evidence="1" id="KW-1133">Transmembrane helix</keyword>
<comment type="caution">
    <text evidence="2">The sequence shown here is derived from an EMBL/GenBank/DDBJ whole genome shotgun (WGS) entry which is preliminary data.</text>
</comment>
<sequence>MLGVGLFLAGIVAVGALFLVPAVWPGHTAPLPVYLLAMSTPAGFFLAVAATVATGRRRTRRPTPESQ</sequence>
<name>A0ABP6L273_9ACTN</name>
<evidence type="ECO:0000256" key="1">
    <source>
        <dbReference type="SAM" id="Phobius"/>
    </source>
</evidence>
<keyword evidence="1" id="KW-0812">Transmembrane</keyword>
<evidence type="ECO:0008006" key="4">
    <source>
        <dbReference type="Google" id="ProtNLM"/>
    </source>
</evidence>
<accession>A0ABP6L273</accession>
<keyword evidence="1" id="KW-0472">Membrane</keyword>
<reference evidence="3" key="1">
    <citation type="journal article" date="2019" name="Int. J. Syst. Evol. Microbiol.">
        <title>The Global Catalogue of Microorganisms (GCM) 10K type strain sequencing project: providing services to taxonomists for standard genome sequencing and annotation.</title>
        <authorList>
            <consortium name="The Broad Institute Genomics Platform"/>
            <consortium name="The Broad Institute Genome Sequencing Center for Infectious Disease"/>
            <person name="Wu L."/>
            <person name="Ma J."/>
        </authorList>
    </citation>
    <scope>NUCLEOTIDE SEQUENCE [LARGE SCALE GENOMIC DNA]</scope>
    <source>
        <strain evidence="3">JCM 14234</strain>
    </source>
</reference>